<dbReference type="EMBL" id="FQVB01000047">
    <property type="protein sequence ID" value="SHG18105.1"/>
    <property type="molecule type" value="Genomic_DNA"/>
</dbReference>
<protein>
    <submittedName>
        <fullName evidence="2">Uncharacterized protein</fullName>
    </submittedName>
</protein>
<organism evidence="2 3">
    <name type="scientific">Desulfacinum infernum DSM 9756</name>
    <dbReference type="NCBI Taxonomy" id="1121391"/>
    <lineage>
        <taxon>Bacteria</taxon>
        <taxon>Pseudomonadati</taxon>
        <taxon>Thermodesulfobacteriota</taxon>
        <taxon>Syntrophobacteria</taxon>
        <taxon>Syntrophobacterales</taxon>
        <taxon>Syntrophobacteraceae</taxon>
        <taxon>Desulfacinum</taxon>
    </lineage>
</organism>
<dbReference type="AlphaFoldDB" id="A0A1M5HQ93"/>
<proteinExistence type="predicted"/>
<dbReference type="STRING" id="1121391.SAMN02745206_03411"/>
<keyword evidence="3" id="KW-1185">Reference proteome</keyword>
<accession>A0A1M5HQ93</accession>
<evidence type="ECO:0000256" key="1">
    <source>
        <dbReference type="SAM" id="MobiDB-lite"/>
    </source>
</evidence>
<reference evidence="3" key="1">
    <citation type="submission" date="2016-11" db="EMBL/GenBank/DDBJ databases">
        <authorList>
            <person name="Varghese N."/>
            <person name="Submissions S."/>
        </authorList>
    </citation>
    <scope>NUCLEOTIDE SEQUENCE [LARGE SCALE GENOMIC DNA]</scope>
    <source>
        <strain evidence="3">DSM 9756</strain>
    </source>
</reference>
<evidence type="ECO:0000313" key="2">
    <source>
        <dbReference type="EMBL" id="SHG18105.1"/>
    </source>
</evidence>
<gene>
    <name evidence="2" type="ORF">SAMN02745206_03411</name>
</gene>
<name>A0A1M5HQ93_9BACT</name>
<feature type="region of interest" description="Disordered" evidence="1">
    <location>
        <begin position="18"/>
        <end position="67"/>
    </location>
</feature>
<dbReference type="Proteomes" id="UP000184076">
    <property type="component" value="Unassembled WGS sequence"/>
</dbReference>
<evidence type="ECO:0000313" key="3">
    <source>
        <dbReference type="Proteomes" id="UP000184076"/>
    </source>
</evidence>
<sequence>MALRFKMPEIWHPFVAAGLQPRGRRPSQPHEVTGNSRWPIRRPAVFRSPKGLRYEKGHGPRRSRAGS</sequence>